<protein>
    <submittedName>
        <fullName evidence="1">Uncharacterized protein</fullName>
    </submittedName>
</protein>
<sequence length="137" mass="14817">MRSTNGLKEEEDLVAGALHGCDLATAQGLWSKYGRFSLTNSAFLATAVSSPTPDWVAKAEWLLAQGCKWSSQAAAMVVHFVKDPAAVITRLAWLRARGAPLDSEAMSNAYLCGNVRAWDYLLSCILAEGRRRGDVSV</sequence>
<dbReference type="GO" id="GO:0004620">
    <property type="term" value="F:phospholipase activity"/>
    <property type="evidence" value="ECO:0007669"/>
    <property type="project" value="TreeGrafter"/>
</dbReference>
<dbReference type="PANTHER" id="PTHR12393">
    <property type="entry name" value="SPHINGOMYELIN PHOSPHODIESTERASE RELATED"/>
    <property type="match status" value="1"/>
</dbReference>
<name>A0A150FTN1_GONPE</name>
<dbReference type="GO" id="GO:0071944">
    <property type="term" value="C:cell periphery"/>
    <property type="evidence" value="ECO:0007669"/>
    <property type="project" value="TreeGrafter"/>
</dbReference>
<dbReference type="GO" id="GO:0030149">
    <property type="term" value="P:sphingolipid catabolic process"/>
    <property type="evidence" value="ECO:0007669"/>
    <property type="project" value="TreeGrafter"/>
</dbReference>
<dbReference type="GO" id="GO:0005783">
    <property type="term" value="C:endoplasmic reticulum"/>
    <property type="evidence" value="ECO:0007669"/>
    <property type="project" value="TreeGrafter"/>
</dbReference>
<dbReference type="EMBL" id="LSYV01001234">
    <property type="protein sequence ID" value="KXZ40938.1"/>
    <property type="molecule type" value="Genomic_DNA"/>
</dbReference>
<dbReference type="AlphaFoldDB" id="A0A150FTN1"/>
<dbReference type="Proteomes" id="UP000075714">
    <property type="component" value="Unassembled WGS sequence"/>
</dbReference>
<evidence type="ECO:0000313" key="1">
    <source>
        <dbReference type="EMBL" id="KXZ40938.1"/>
    </source>
</evidence>
<reference evidence="2" key="1">
    <citation type="journal article" date="2016" name="Nat. Commun.">
        <title>The Gonium pectorale genome demonstrates co-option of cell cycle regulation during the evolution of multicellularity.</title>
        <authorList>
            <person name="Hanschen E.R."/>
            <person name="Marriage T.N."/>
            <person name="Ferris P.J."/>
            <person name="Hamaji T."/>
            <person name="Toyoda A."/>
            <person name="Fujiyama A."/>
            <person name="Neme R."/>
            <person name="Noguchi H."/>
            <person name="Minakuchi Y."/>
            <person name="Suzuki M."/>
            <person name="Kawai-Toyooka H."/>
            <person name="Smith D.R."/>
            <person name="Sparks H."/>
            <person name="Anderson J."/>
            <person name="Bakaric R."/>
            <person name="Luria V."/>
            <person name="Karger A."/>
            <person name="Kirschner M.W."/>
            <person name="Durand P.M."/>
            <person name="Michod R.E."/>
            <person name="Nozaki H."/>
            <person name="Olson B.J."/>
        </authorList>
    </citation>
    <scope>NUCLEOTIDE SEQUENCE [LARGE SCALE GENOMIC DNA]</scope>
    <source>
        <strain evidence="2">NIES-2863</strain>
    </source>
</reference>
<comment type="caution">
    <text evidence="1">The sequence shown here is derived from an EMBL/GenBank/DDBJ whole genome shotgun (WGS) entry which is preliminary data.</text>
</comment>
<accession>A0A150FTN1</accession>
<evidence type="ECO:0000313" key="2">
    <source>
        <dbReference type="Proteomes" id="UP000075714"/>
    </source>
</evidence>
<dbReference type="GO" id="GO:0046513">
    <property type="term" value="P:ceramide biosynthetic process"/>
    <property type="evidence" value="ECO:0007669"/>
    <property type="project" value="TreeGrafter"/>
</dbReference>
<keyword evidence="2" id="KW-1185">Reference proteome</keyword>
<organism evidence="1 2">
    <name type="scientific">Gonium pectorale</name>
    <name type="common">Green alga</name>
    <dbReference type="NCBI Taxonomy" id="33097"/>
    <lineage>
        <taxon>Eukaryota</taxon>
        <taxon>Viridiplantae</taxon>
        <taxon>Chlorophyta</taxon>
        <taxon>core chlorophytes</taxon>
        <taxon>Chlorophyceae</taxon>
        <taxon>CS clade</taxon>
        <taxon>Chlamydomonadales</taxon>
        <taxon>Volvocaceae</taxon>
        <taxon>Gonium</taxon>
    </lineage>
</organism>
<proteinExistence type="predicted"/>
<dbReference type="GO" id="GO:0016020">
    <property type="term" value="C:membrane"/>
    <property type="evidence" value="ECO:0007669"/>
    <property type="project" value="TreeGrafter"/>
</dbReference>
<gene>
    <name evidence="1" type="ORF">GPECTOR_1240g500</name>
</gene>
<dbReference type="PANTHER" id="PTHR12393:SF6">
    <property type="entry name" value="SPHINGOMYELIN PHOSPHODIESTERASE 2"/>
    <property type="match status" value="1"/>
</dbReference>
<dbReference type="OrthoDB" id="63514at2759"/>